<proteinExistence type="predicted"/>
<sequence length="362" mass="39609">MAPAFAISMFGILATAAGQGLGASPLTLPALAPLPHALNTSGSLSQASTWRDGLERSRRSIACMEIGLLAVPVAGTGMERFAPTGSSCSCRTAASYLSCINSSVTKAKLQALCDTVRAGCESLLLDCATQTCTDHQEDTAAVLSKPTSLTGILLVVGVCLSWLLFHHIQRNCQDRETCSACFRIMDFADRHNLLVFMGRAGIQLIVFTFLYNNGSIQSLLVLAYIFCCLGTGLRLVWIHAGRVLCQTGEYPTTLTPENVYQNVRDPSNKFFVMFAIQFGLYVLFNHGIVAASGVEPAFKKALWSDPSSADLFNEHYAQLIAYFVFASLASIVYQPFVHSFIKDELDFWYRLRESHGDHEAFR</sequence>
<feature type="transmembrane region" description="Helical" evidence="1">
    <location>
        <begin position="270"/>
        <end position="295"/>
    </location>
</feature>
<protein>
    <submittedName>
        <fullName evidence="3">Uncharacterized protein</fullName>
    </submittedName>
</protein>
<keyword evidence="1" id="KW-0472">Membrane</keyword>
<feature type="chain" id="PRO_5032496720" evidence="2">
    <location>
        <begin position="19"/>
        <end position="362"/>
    </location>
</feature>
<dbReference type="Proteomes" id="UP000604046">
    <property type="component" value="Unassembled WGS sequence"/>
</dbReference>
<feature type="signal peptide" evidence="2">
    <location>
        <begin position="1"/>
        <end position="18"/>
    </location>
</feature>
<feature type="transmembrane region" description="Helical" evidence="1">
    <location>
        <begin position="315"/>
        <end position="333"/>
    </location>
</feature>
<feature type="transmembrane region" description="Helical" evidence="1">
    <location>
        <begin position="148"/>
        <end position="165"/>
    </location>
</feature>
<evidence type="ECO:0000256" key="1">
    <source>
        <dbReference type="SAM" id="Phobius"/>
    </source>
</evidence>
<dbReference type="EMBL" id="CAJNDS010000210">
    <property type="protein sequence ID" value="CAE7028651.1"/>
    <property type="molecule type" value="Genomic_DNA"/>
</dbReference>
<comment type="caution">
    <text evidence="3">The sequence shown here is derived from an EMBL/GenBank/DDBJ whole genome shotgun (WGS) entry which is preliminary data.</text>
</comment>
<keyword evidence="1" id="KW-1133">Transmembrane helix</keyword>
<accession>A0A812IB78</accession>
<keyword evidence="1" id="KW-0812">Transmembrane</keyword>
<name>A0A812IB78_9DINO</name>
<feature type="transmembrane region" description="Helical" evidence="1">
    <location>
        <begin position="193"/>
        <end position="211"/>
    </location>
</feature>
<organism evidence="3 4">
    <name type="scientific">Symbiodinium natans</name>
    <dbReference type="NCBI Taxonomy" id="878477"/>
    <lineage>
        <taxon>Eukaryota</taxon>
        <taxon>Sar</taxon>
        <taxon>Alveolata</taxon>
        <taxon>Dinophyceae</taxon>
        <taxon>Suessiales</taxon>
        <taxon>Symbiodiniaceae</taxon>
        <taxon>Symbiodinium</taxon>
    </lineage>
</organism>
<evidence type="ECO:0000313" key="3">
    <source>
        <dbReference type="EMBL" id="CAE7028651.1"/>
    </source>
</evidence>
<evidence type="ECO:0000313" key="4">
    <source>
        <dbReference type="Proteomes" id="UP000604046"/>
    </source>
</evidence>
<reference evidence="3" key="1">
    <citation type="submission" date="2021-02" db="EMBL/GenBank/DDBJ databases">
        <authorList>
            <person name="Dougan E. K."/>
            <person name="Rhodes N."/>
            <person name="Thang M."/>
            <person name="Chan C."/>
        </authorList>
    </citation>
    <scope>NUCLEOTIDE SEQUENCE</scope>
</reference>
<feature type="transmembrane region" description="Helical" evidence="1">
    <location>
        <begin position="217"/>
        <end position="237"/>
    </location>
</feature>
<keyword evidence="2" id="KW-0732">Signal</keyword>
<gene>
    <name evidence="3" type="ORF">SNAT2548_LOCUS3435</name>
</gene>
<evidence type="ECO:0000256" key="2">
    <source>
        <dbReference type="SAM" id="SignalP"/>
    </source>
</evidence>
<keyword evidence="4" id="KW-1185">Reference proteome</keyword>
<dbReference type="AlphaFoldDB" id="A0A812IB78"/>